<evidence type="ECO:0008006" key="12">
    <source>
        <dbReference type="Google" id="ProtNLM"/>
    </source>
</evidence>
<evidence type="ECO:0000256" key="5">
    <source>
        <dbReference type="ARBA" id="ARBA00022989"/>
    </source>
</evidence>
<comment type="caution">
    <text evidence="10">The sequence shown here is derived from an EMBL/GenBank/DDBJ whole genome shotgun (WGS) entry which is preliminary data.</text>
</comment>
<keyword evidence="7 8" id="KW-0143">Chaperone</keyword>
<feature type="compositionally biased region" description="Basic and acidic residues" evidence="9">
    <location>
        <begin position="506"/>
        <end position="522"/>
    </location>
</feature>
<name>A0ABR2KDH1_9EUKA</name>
<keyword evidence="4 8" id="KW-0256">Endoplasmic reticulum</keyword>
<dbReference type="InterPro" id="IPR001580">
    <property type="entry name" value="Calret/calnex"/>
</dbReference>
<reference evidence="10 11" key="1">
    <citation type="submission" date="2024-04" db="EMBL/GenBank/DDBJ databases">
        <title>Tritrichomonas musculus Genome.</title>
        <authorList>
            <person name="Alves-Ferreira E."/>
            <person name="Grigg M."/>
            <person name="Lorenzi H."/>
            <person name="Galac M."/>
        </authorList>
    </citation>
    <scope>NUCLEOTIDE SEQUENCE [LARGE SCALE GENOMIC DNA]</scope>
    <source>
        <strain evidence="10 11">EAF2021</strain>
    </source>
</reference>
<feature type="compositionally biased region" description="Basic and acidic residues" evidence="9">
    <location>
        <begin position="219"/>
        <end position="230"/>
    </location>
</feature>
<accession>A0ABR2KDH1</accession>
<feature type="chain" id="PRO_5044976563" description="Calreticulin family protein" evidence="8">
    <location>
        <begin position="20"/>
        <end position="544"/>
    </location>
</feature>
<evidence type="ECO:0000256" key="1">
    <source>
        <dbReference type="ARBA" id="ARBA00004389"/>
    </source>
</evidence>
<feature type="region of interest" description="Disordered" evidence="9">
    <location>
        <begin position="214"/>
        <end position="252"/>
    </location>
</feature>
<evidence type="ECO:0000256" key="3">
    <source>
        <dbReference type="ARBA" id="ARBA00022692"/>
    </source>
</evidence>
<dbReference type="SUPFAM" id="SSF49899">
    <property type="entry name" value="Concanavalin A-like lectins/glucanases"/>
    <property type="match status" value="1"/>
</dbReference>
<feature type="region of interest" description="Disordered" evidence="9">
    <location>
        <begin position="506"/>
        <end position="544"/>
    </location>
</feature>
<comment type="subcellular location">
    <subcellularLocation>
        <location evidence="1">Endoplasmic reticulum membrane</location>
        <topology evidence="1">Single-pass membrane protein</topology>
    </subcellularLocation>
</comment>
<keyword evidence="11" id="KW-1185">Reference proteome</keyword>
<proteinExistence type="inferred from homology"/>
<dbReference type="PANTHER" id="PTHR11073">
    <property type="entry name" value="CALRETICULIN AND CALNEXIN"/>
    <property type="match status" value="1"/>
</dbReference>
<evidence type="ECO:0000256" key="2">
    <source>
        <dbReference type="ARBA" id="ARBA00010983"/>
    </source>
</evidence>
<feature type="region of interest" description="Disordered" evidence="9">
    <location>
        <begin position="280"/>
        <end position="299"/>
    </location>
</feature>
<evidence type="ECO:0000256" key="7">
    <source>
        <dbReference type="ARBA" id="ARBA00023186"/>
    </source>
</evidence>
<dbReference type="Proteomes" id="UP001470230">
    <property type="component" value="Unassembled WGS sequence"/>
</dbReference>
<keyword evidence="3 8" id="KW-0812">Transmembrane</keyword>
<evidence type="ECO:0000313" key="11">
    <source>
        <dbReference type="Proteomes" id="UP001470230"/>
    </source>
</evidence>
<keyword evidence="6 8" id="KW-0472">Membrane</keyword>
<dbReference type="Pfam" id="PF00262">
    <property type="entry name" value="Calreticulin"/>
    <property type="match status" value="1"/>
</dbReference>
<feature type="compositionally biased region" description="Basic and acidic residues" evidence="9">
    <location>
        <begin position="280"/>
        <end position="292"/>
    </location>
</feature>
<dbReference type="InterPro" id="IPR013320">
    <property type="entry name" value="ConA-like_dom_sf"/>
</dbReference>
<evidence type="ECO:0000256" key="8">
    <source>
        <dbReference type="RuleBase" id="RU362126"/>
    </source>
</evidence>
<evidence type="ECO:0000256" key="4">
    <source>
        <dbReference type="ARBA" id="ARBA00022824"/>
    </source>
</evidence>
<dbReference type="Gene3D" id="2.60.120.200">
    <property type="match status" value="1"/>
</dbReference>
<evidence type="ECO:0000313" key="10">
    <source>
        <dbReference type="EMBL" id="KAK8888942.1"/>
    </source>
</evidence>
<dbReference type="SUPFAM" id="SSF63887">
    <property type="entry name" value="P-domain of calnexin/calreticulin"/>
    <property type="match status" value="1"/>
</dbReference>
<comment type="similarity">
    <text evidence="2 8">Belongs to the calreticulin family.</text>
</comment>
<feature type="signal peptide" evidence="8">
    <location>
        <begin position="1"/>
        <end position="19"/>
    </location>
</feature>
<dbReference type="PANTHER" id="PTHR11073:SF1">
    <property type="entry name" value="CALNEXIN 14D-RELATED"/>
    <property type="match status" value="1"/>
</dbReference>
<sequence length="544" mass="64304">MLLILFFCLCIKFRQPTFPHRPKGEIIYFQSFTENNWVDRWFVTNAPNYTGEWRVNTSISPQCILGEKMLYMMTKKSFHGVSSKLNQFFSVKNKTLVLQYEVRYQNNIECAGSYIKLFGKDFNAATLTNETRFILMFGPDHCDKSDKVHFILNVKNRITGKYEKKELKMPPATKLNKLTNLYTLIIRPDSTYDIRINDKKVKRGNIFTDFEPSINPPKYIDDPRDIKPQDWVDDPMMDDPSYPKPEDWDENEPEYINDPNRLNPPEGWYINEPKYIPDPDATKPKAWNEKKKGPWKSPQIPNPKCLAALGCGPYTPPKIKNPNFKGKWNPPIIPNPKYIGKWEARQIENPFYFELTKPSELIEDIYALGFELWTIHDEIGFNNILISTDEKAVRKWNKEHFLPKHELQEERIFRDIDNLPKKREKIKGNGFLKGIKALFSNILDTYLDLFEKNSIIIIFLSSFIIFFIPFIVYTIFFKKKSIKKRLSPEMKKKIMKVLVQRERERQLKEEMEKKKMDDKDFNDGSNNNPREDDINMKRDIGKLD</sequence>
<feature type="compositionally biased region" description="Basic and acidic residues" evidence="9">
    <location>
        <begin position="529"/>
        <end position="544"/>
    </location>
</feature>
<feature type="transmembrane region" description="Helical" evidence="8">
    <location>
        <begin position="455"/>
        <end position="476"/>
    </location>
</feature>
<protein>
    <recommendedName>
        <fullName evidence="12">Calreticulin family protein</fullName>
    </recommendedName>
</protein>
<evidence type="ECO:0000256" key="6">
    <source>
        <dbReference type="ARBA" id="ARBA00023136"/>
    </source>
</evidence>
<organism evidence="10 11">
    <name type="scientific">Tritrichomonas musculus</name>
    <dbReference type="NCBI Taxonomy" id="1915356"/>
    <lineage>
        <taxon>Eukaryota</taxon>
        <taxon>Metamonada</taxon>
        <taxon>Parabasalia</taxon>
        <taxon>Tritrichomonadida</taxon>
        <taxon>Tritrichomonadidae</taxon>
        <taxon>Tritrichomonas</taxon>
    </lineage>
</organism>
<keyword evidence="5 8" id="KW-1133">Transmembrane helix</keyword>
<evidence type="ECO:0000256" key="9">
    <source>
        <dbReference type="SAM" id="MobiDB-lite"/>
    </source>
</evidence>
<gene>
    <name evidence="10" type="ORF">M9Y10_033683</name>
</gene>
<keyword evidence="8" id="KW-0732">Signal</keyword>
<dbReference type="InterPro" id="IPR009033">
    <property type="entry name" value="Calreticulin/calnexin_P_dom_sf"/>
</dbReference>
<dbReference type="PRINTS" id="PR00626">
    <property type="entry name" value="CALRETICULIN"/>
</dbReference>
<dbReference type="Gene3D" id="2.10.250.10">
    <property type="entry name" value="Calreticulin/calnexin, P domain"/>
    <property type="match status" value="1"/>
</dbReference>
<dbReference type="EMBL" id="JAPFFF010000005">
    <property type="protein sequence ID" value="KAK8888942.1"/>
    <property type="molecule type" value="Genomic_DNA"/>
</dbReference>